<dbReference type="EMBL" id="AP017378">
    <property type="protein sequence ID" value="BBD09305.1"/>
    <property type="molecule type" value="Genomic_DNA"/>
</dbReference>
<evidence type="ECO:0000313" key="2">
    <source>
        <dbReference type="EMBL" id="BBD09305.1"/>
    </source>
</evidence>
<feature type="domain" description="Glycosyltransferase 2-like" evidence="1">
    <location>
        <begin position="51"/>
        <end position="156"/>
    </location>
</feature>
<dbReference type="InterPro" id="IPR001173">
    <property type="entry name" value="Glyco_trans_2-like"/>
</dbReference>
<gene>
    <name evidence="2" type="ORF">DFE_2579</name>
</gene>
<reference evidence="2 3" key="1">
    <citation type="journal article" date="2018" name="Sci. Adv.">
        <title>Multi-heme cytochromes provide a pathway for survival in energy-limited environments.</title>
        <authorList>
            <person name="Deng X."/>
            <person name="Dohmae N."/>
            <person name="Nealson K.H."/>
            <person name="Hashimoto K."/>
            <person name="Okamoto A."/>
        </authorList>
    </citation>
    <scope>NUCLEOTIDE SEQUENCE [LARGE SCALE GENOMIC DNA]</scope>
    <source>
        <strain evidence="2 3">IS5</strain>
    </source>
</reference>
<accession>A0A2Z6B1G2</accession>
<dbReference type="RefSeq" id="WP_126380159.1">
    <property type="nucleotide sequence ID" value="NZ_AP017378.1"/>
</dbReference>
<dbReference type="InterPro" id="IPR050834">
    <property type="entry name" value="Glycosyltransf_2"/>
</dbReference>
<dbReference type="InterPro" id="IPR029044">
    <property type="entry name" value="Nucleotide-diphossugar_trans"/>
</dbReference>
<sequence length="308" mass="34632">MSPDKAGTPDQSTTILSQMIHATGWRDRQSSYVQALDSLICMSAIRKPAISVVIISWQPDERALQTLLSLEAQRRTLSDTGQQIEVILVDNGSSNGFAPELYPHADTVLRLKTNTGAYFARNIGSIFAHAPILLFLEDDGLPEPDLVAAHLQDHARFDILMARGVYRPRTDSPLNRFAGHYYLGDNPFPRYCDLEGNVSILTAAFREVGGWDEAIFFGHGGVELSCRLLDRYGQPERMIYTPGPVLHHDYSSSEQHLTMKRERQAKSRAYVESKHPELDRILDTWNREYKQLQIPLRTPATSPAGVSR</sequence>
<evidence type="ECO:0000259" key="1">
    <source>
        <dbReference type="Pfam" id="PF00535"/>
    </source>
</evidence>
<organism evidence="2 3">
    <name type="scientific">Desulfovibrio ferrophilus</name>
    <dbReference type="NCBI Taxonomy" id="241368"/>
    <lineage>
        <taxon>Bacteria</taxon>
        <taxon>Pseudomonadati</taxon>
        <taxon>Thermodesulfobacteriota</taxon>
        <taxon>Desulfovibrionia</taxon>
        <taxon>Desulfovibrionales</taxon>
        <taxon>Desulfovibrionaceae</taxon>
        <taxon>Desulfovibrio</taxon>
    </lineage>
</organism>
<dbReference type="KEGG" id="dfl:DFE_2579"/>
<dbReference type="Gene3D" id="3.90.550.10">
    <property type="entry name" value="Spore Coat Polysaccharide Biosynthesis Protein SpsA, Chain A"/>
    <property type="match status" value="1"/>
</dbReference>
<dbReference type="GO" id="GO:0016740">
    <property type="term" value="F:transferase activity"/>
    <property type="evidence" value="ECO:0007669"/>
    <property type="project" value="UniProtKB-KW"/>
</dbReference>
<dbReference type="PANTHER" id="PTHR43685:SF3">
    <property type="entry name" value="SLR2126 PROTEIN"/>
    <property type="match status" value="1"/>
</dbReference>
<dbReference type="OrthoDB" id="5444068at2"/>
<dbReference type="AlphaFoldDB" id="A0A2Z6B1G2"/>
<dbReference type="PANTHER" id="PTHR43685">
    <property type="entry name" value="GLYCOSYLTRANSFERASE"/>
    <property type="match status" value="1"/>
</dbReference>
<keyword evidence="2" id="KW-0808">Transferase</keyword>
<dbReference type="Pfam" id="PF00535">
    <property type="entry name" value="Glycos_transf_2"/>
    <property type="match status" value="1"/>
</dbReference>
<protein>
    <submittedName>
        <fullName evidence="2">Glycosyl transferase family 2</fullName>
    </submittedName>
</protein>
<dbReference type="SUPFAM" id="SSF53448">
    <property type="entry name" value="Nucleotide-diphospho-sugar transferases"/>
    <property type="match status" value="1"/>
</dbReference>
<dbReference type="Proteomes" id="UP000269883">
    <property type="component" value="Chromosome"/>
</dbReference>
<proteinExistence type="predicted"/>
<keyword evidence="3" id="KW-1185">Reference proteome</keyword>
<evidence type="ECO:0000313" key="3">
    <source>
        <dbReference type="Proteomes" id="UP000269883"/>
    </source>
</evidence>
<name>A0A2Z6B1G2_9BACT</name>